<comment type="caution">
    <text evidence="4">The sequence shown here is derived from an EMBL/GenBank/DDBJ whole genome shotgun (WGS) entry which is preliminary data.</text>
</comment>
<dbReference type="InterPro" id="IPR021858">
    <property type="entry name" value="Fun_TF"/>
</dbReference>
<protein>
    <recommendedName>
        <fullName evidence="3">Nucleoside phosphorylase domain-containing protein</fullName>
    </recommendedName>
</protein>
<evidence type="ECO:0000313" key="5">
    <source>
        <dbReference type="Proteomes" id="UP000251714"/>
    </source>
</evidence>
<dbReference type="PANTHER" id="PTHR46082">
    <property type="entry name" value="ATP/GTP-BINDING PROTEIN-RELATED"/>
    <property type="match status" value="1"/>
</dbReference>
<organism evidence="4 5">
    <name type="scientific">Gibberella intermedia</name>
    <name type="common">Bulb rot disease fungus</name>
    <name type="synonym">Fusarium proliferatum</name>
    <dbReference type="NCBI Taxonomy" id="948311"/>
    <lineage>
        <taxon>Eukaryota</taxon>
        <taxon>Fungi</taxon>
        <taxon>Dikarya</taxon>
        <taxon>Ascomycota</taxon>
        <taxon>Pezizomycotina</taxon>
        <taxon>Sordariomycetes</taxon>
        <taxon>Hypocreomycetidae</taxon>
        <taxon>Hypocreales</taxon>
        <taxon>Nectriaceae</taxon>
        <taxon>Fusarium</taxon>
        <taxon>Fusarium fujikuroi species complex</taxon>
    </lineage>
</organism>
<feature type="region of interest" description="Disordered" evidence="2">
    <location>
        <begin position="278"/>
        <end position="310"/>
    </location>
</feature>
<evidence type="ECO:0000256" key="1">
    <source>
        <dbReference type="ARBA" id="ARBA00023242"/>
    </source>
</evidence>
<dbReference type="Pfam" id="PF01048">
    <property type="entry name" value="PNP_UDP_1"/>
    <property type="match status" value="1"/>
</dbReference>
<dbReference type="Proteomes" id="UP000251714">
    <property type="component" value="Unassembled WGS sequence"/>
</dbReference>
<keyword evidence="1" id="KW-0539">Nucleus</keyword>
<sequence>MDPARPRSRDEFKVALICALPLEANSVLSLFDHHWDDDDGSPRIGKARGDPNSYSIGIMSGHHVVLAHPPGIGTIAAGTIAAFCKLSFTSIKLALVVGICGGAPMNKGIQIHLGDVIISTGIVSYDFGRRFSDRFEMKDTLSEVPGRPSLEIRTLLAKLETTRQTERLRSATYYILRKGSRQSFPSPNIHFGIFASGNSLIKSGEERDRLTKDKNAIGFEMEGAGVWDVFPCIVIKGVCDYADSHKNKTWQPFASDSAAACAKVFLGHWHSDKEDIQGAPNELPALPWHPAIPRDSSNTQVPSEHPSGQLYCDEERPSCSQCRRGGRTCPGYVREMKFVDEGPKVRRSRRVATSTPNKASKGDTRHNEDLLRHQREANPGARFSQPGSFKAERDQILSSFVSAMFPLNSSAAQISFLGSWLWHLPPRLGSSAVLDHAALSVAWAYFAKLYGDPIALRNAEISYSCAVRSLALALDDAKEQLSSDVLCATVLLGHFENLKTFVNVRHAWIRHAGGATRLMQLRGARRCYESAFEYSMFLACRGAIISEALDSGQPCILESESWQNISDGLIEFPLLPASPDMYHRIFGYFALIPGLQSRTSLCNKAAPDETQSALLSTAKQLRQDMRQWYQEYSSQDDNLRKPCAISPVSEGYPFPSNYKYHDVMSATIIVTYYAYLIVLNQSITYLDTCDRHSSEIEGLATAIYDETCTTYRSLGIAYPVSSMDEQMDGQV</sequence>
<dbReference type="Gene3D" id="3.40.50.1580">
    <property type="entry name" value="Nucleoside phosphorylase domain"/>
    <property type="match status" value="1"/>
</dbReference>
<dbReference type="Pfam" id="PF11951">
    <property type="entry name" value="Fungal_trans_2"/>
    <property type="match status" value="1"/>
</dbReference>
<reference evidence="4 5" key="1">
    <citation type="submission" date="2017-12" db="EMBL/GenBank/DDBJ databases">
        <title>Genome sequence of the mycotoxigenic crop pathogen Fusarium proliferatum, strain ITEM 2341 from Date Palm.</title>
        <authorList>
            <person name="Almiman B.F."/>
            <person name="Shittu T.A."/>
            <person name="Muthumeenakshi S."/>
            <person name="Baroncelli R."/>
            <person name="Sreenivasaprasada S."/>
        </authorList>
    </citation>
    <scope>NUCLEOTIDE SEQUENCE [LARGE SCALE GENOMIC DNA]</scope>
    <source>
        <strain evidence="4 5">ITEM 2341</strain>
    </source>
</reference>
<dbReference type="SUPFAM" id="SSF53167">
    <property type="entry name" value="Purine and uridine phosphorylases"/>
    <property type="match status" value="1"/>
</dbReference>
<dbReference type="PANTHER" id="PTHR46082:SF6">
    <property type="entry name" value="AAA+ ATPASE DOMAIN-CONTAINING PROTEIN-RELATED"/>
    <property type="match status" value="1"/>
</dbReference>
<dbReference type="GO" id="GO:0003824">
    <property type="term" value="F:catalytic activity"/>
    <property type="evidence" value="ECO:0007669"/>
    <property type="project" value="InterPro"/>
</dbReference>
<dbReference type="AlphaFoldDB" id="A0A365N4Q4"/>
<proteinExistence type="predicted"/>
<feature type="region of interest" description="Disordered" evidence="2">
    <location>
        <begin position="344"/>
        <end position="367"/>
    </location>
</feature>
<dbReference type="InterPro" id="IPR053137">
    <property type="entry name" value="NLR-like"/>
</dbReference>
<evidence type="ECO:0000256" key="2">
    <source>
        <dbReference type="SAM" id="MobiDB-lite"/>
    </source>
</evidence>
<dbReference type="GO" id="GO:0009116">
    <property type="term" value="P:nucleoside metabolic process"/>
    <property type="evidence" value="ECO:0007669"/>
    <property type="project" value="InterPro"/>
</dbReference>
<dbReference type="InterPro" id="IPR000845">
    <property type="entry name" value="Nucleoside_phosphorylase_d"/>
</dbReference>
<dbReference type="EMBL" id="PKMI01000021">
    <property type="protein sequence ID" value="RBA15672.1"/>
    <property type="molecule type" value="Genomic_DNA"/>
</dbReference>
<accession>A0A365N4Q4</accession>
<dbReference type="InterPro" id="IPR035994">
    <property type="entry name" value="Nucleoside_phosphorylase_sf"/>
</dbReference>
<evidence type="ECO:0000313" key="4">
    <source>
        <dbReference type="EMBL" id="RBA15672.1"/>
    </source>
</evidence>
<evidence type="ECO:0000259" key="3">
    <source>
        <dbReference type="Pfam" id="PF01048"/>
    </source>
</evidence>
<feature type="domain" description="Nucleoside phosphorylase" evidence="3">
    <location>
        <begin position="13"/>
        <end position="263"/>
    </location>
</feature>
<name>A0A365N4Q4_GIBIN</name>
<gene>
    <name evidence="4" type="ORF">FPRO05_12279</name>
</gene>
<dbReference type="CDD" id="cd09008">
    <property type="entry name" value="MTAN"/>
    <property type="match status" value="1"/>
</dbReference>